<dbReference type="EMBL" id="JAPQFL010000011">
    <property type="protein sequence ID" value="MDD9328769.1"/>
    <property type="molecule type" value="Genomic_DNA"/>
</dbReference>
<reference evidence="2" key="1">
    <citation type="submission" date="2022-10" db="EMBL/GenBank/DDBJ databases">
        <authorList>
            <person name="Boutroux M."/>
        </authorList>
    </citation>
    <scope>NUCLEOTIDE SEQUENCE</scope>
    <source>
        <strain evidence="2">51.81</strain>
    </source>
</reference>
<dbReference type="RefSeq" id="WP_274585814.1">
    <property type="nucleotide sequence ID" value="NZ_CP145811.1"/>
</dbReference>
<evidence type="ECO:0000313" key="2">
    <source>
        <dbReference type="EMBL" id="MDD9328769.1"/>
    </source>
</evidence>
<name>A0A9X4E3Y8_9NEIS</name>
<organism evidence="2">
    <name type="scientific">Neisseria leonii</name>
    <dbReference type="NCBI Taxonomy" id="2995413"/>
    <lineage>
        <taxon>Bacteria</taxon>
        <taxon>Pseudomonadati</taxon>
        <taxon>Pseudomonadota</taxon>
        <taxon>Betaproteobacteria</taxon>
        <taxon>Neisseriales</taxon>
        <taxon>Neisseriaceae</taxon>
        <taxon>Neisseria</taxon>
    </lineage>
</organism>
<protein>
    <submittedName>
        <fullName evidence="3">ShlB/FhaC/HecB family hemolysin secretion/activation protein</fullName>
    </submittedName>
</protein>
<dbReference type="InterPro" id="IPR005565">
    <property type="entry name" value="Hemolysn_activator_HlyB_C"/>
</dbReference>
<gene>
    <name evidence="2" type="ORF">ORY91_000035</name>
    <name evidence="3" type="ORF">V9W64_04050</name>
</gene>
<accession>A0A9X4E3Y8</accession>
<dbReference type="AlphaFoldDB" id="A0A9X4E3Y8"/>
<evidence type="ECO:0000313" key="3">
    <source>
        <dbReference type="EMBL" id="WWY03904.1"/>
    </source>
</evidence>
<proteinExistence type="predicted"/>
<keyword evidence="4" id="KW-1185">Reference proteome</keyword>
<dbReference type="EMBL" id="CP146598">
    <property type="protein sequence ID" value="WWY03904.1"/>
    <property type="molecule type" value="Genomic_DNA"/>
</dbReference>
<feature type="domain" description="Haemolysin activator HlyB C-terminal" evidence="1">
    <location>
        <begin position="3"/>
        <end position="56"/>
    </location>
</feature>
<dbReference type="Proteomes" id="UP001149607">
    <property type="component" value="Chromosome"/>
</dbReference>
<reference evidence="3" key="2">
    <citation type="submission" date="2024-02" db="EMBL/GenBank/DDBJ databases">
        <title>Neisseria leonii sp. nov.</title>
        <authorList>
            <person name="Boutroux M."/>
            <person name="Favre-Rochex S."/>
            <person name="Gorgette O."/>
            <person name="Touak G."/>
            <person name="Muhle E."/>
            <person name="Chesneau O."/>
            <person name="Clermont D."/>
            <person name="Rahi P."/>
        </authorList>
    </citation>
    <scope>NUCLEOTIDE SEQUENCE</scope>
    <source>
        <strain evidence="3">51.81</strain>
    </source>
</reference>
<evidence type="ECO:0000259" key="1">
    <source>
        <dbReference type="Pfam" id="PF03865"/>
    </source>
</evidence>
<dbReference type="Gene3D" id="2.40.160.50">
    <property type="entry name" value="membrane protein fhac: a member of the omp85/tpsb transporter family"/>
    <property type="match status" value="1"/>
</dbReference>
<sequence>MESGSNNVALHYSVPLGNWLLAYNHSSYHYHQAVGGLSEVYDYSGRSYNNDLSLSHKE</sequence>
<dbReference type="Pfam" id="PF03865">
    <property type="entry name" value="ShlB"/>
    <property type="match status" value="1"/>
</dbReference>
<evidence type="ECO:0000313" key="4">
    <source>
        <dbReference type="Proteomes" id="UP001149607"/>
    </source>
</evidence>